<accession>A0ABV9H8Q6</accession>
<dbReference type="Proteomes" id="UP001596042">
    <property type="component" value="Unassembled WGS sequence"/>
</dbReference>
<name>A0ABV9H8Q6_9HYPH</name>
<dbReference type="RefSeq" id="WP_374831017.1">
    <property type="nucleotide sequence ID" value="NZ_JBHEEZ010000006.1"/>
</dbReference>
<proteinExistence type="predicted"/>
<evidence type="ECO:0000256" key="1">
    <source>
        <dbReference type="SAM" id="Phobius"/>
    </source>
</evidence>
<keyword evidence="1" id="KW-0472">Membrane</keyword>
<reference evidence="3" key="1">
    <citation type="journal article" date="2019" name="Int. J. Syst. Evol. Microbiol.">
        <title>The Global Catalogue of Microorganisms (GCM) 10K type strain sequencing project: providing services to taxonomists for standard genome sequencing and annotation.</title>
        <authorList>
            <consortium name="The Broad Institute Genomics Platform"/>
            <consortium name="The Broad Institute Genome Sequencing Center for Infectious Disease"/>
            <person name="Wu L."/>
            <person name="Ma J."/>
        </authorList>
    </citation>
    <scope>NUCLEOTIDE SEQUENCE [LARGE SCALE GENOMIC DNA]</scope>
    <source>
        <strain evidence="3">CGMCC 1.15731</strain>
    </source>
</reference>
<keyword evidence="1" id="KW-0812">Transmembrane</keyword>
<organism evidence="2 3">
    <name type="scientific">Daeguia caeni</name>
    <dbReference type="NCBI Taxonomy" id="439612"/>
    <lineage>
        <taxon>Bacteria</taxon>
        <taxon>Pseudomonadati</taxon>
        <taxon>Pseudomonadota</taxon>
        <taxon>Alphaproteobacteria</taxon>
        <taxon>Hyphomicrobiales</taxon>
        <taxon>Brucellaceae</taxon>
        <taxon>Daeguia</taxon>
    </lineage>
</organism>
<dbReference type="EMBL" id="JBHSEL010000125">
    <property type="protein sequence ID" value="MFC4626353.1"/>
    <property type="molecule type" value="Genomic_DNA"/>
</dbReference>
<sequence>MAFANVSPNRFPLLQDMRSGAAGNERMEWIPIVLMGFKIVVLAVAMFFAIKWHHDQDKKKREERGQ</sequence>
<evidence type="ECO:0000313" key="3">
    <source>
        <dbReference type="Proteomes" id="UP001596042"/>
    </source>
</evidence>
<gene>
    <name evidence="2" type="ORF">ACFO1V_14265</name>
</gene>
<keyword evidence="3" id="KW-1185">Reference proteome</keyword>
<comment type="caution">
    <text evidence="2">The sequence shown here is derived from an EMBL/GenBank/DDBJ whole genome shotgun (WGS) entry which is preliminary data.</text>
</comment>
<evidence type="ECO:0000313" key="2">
    <source>
        <dbReference type="EMBL" id="MFC4626353.1"/>
    </source>
</evidence>
<protein>
    <submittedName>
        <fullName evidence="2">Uncharacterized protein</fullName>
    </submittedName>
</protein>
<feature type="transmembrane region" description="Helical" evidence="1">
    <location>
        <begin position="29"/>
        <end position="50"/>
    </location>
</feature>
<keyword evidence="1" id="KW-1133">Transmembrane helix</keyword>